<gene>
    <name evidence="2" type="ORF">GN331_09410</name>
</gene>
<comment type="caution">
    <text evidence="2">The sequence shown here is derived from an EMBL/GenBank/DDBJ whole genome shotgun (WGS) entry which is preliminary data.</text>
</comment>
<keyword evidence="1" id="KW-0732">Signal</keyword>
<evidence type="ECO:0000313" key="3">
    <source>
        <dbReference type="Proteomes" id="UP000479692"/>
    </source>
</evidence>
<evidence type="ECO:0000313" key="2">
    <source>
        <dbReference type="EMBL" id="MUV14422.1"/>
    </source>
</evidence>
<accession>A0A7C9M406</accession>
<feature type="signal peptide" evidence="1">
    <location>
        <begin position="1"/>
        <end position="34"/>
    </location>
</feature>
<evidence type="ECO:0000256" key="1">
    <source>
        <dbReference type="SAM" id="SignalP"/>
    </source>
</evidence>
<dbReference type="EMBL" id="WOXT01000002">
    <property type="protein sequence ID" value="MUV14422.1"/>
    <property type="molecule type" value="Genomic_DNA"/>
</dbReference>
<feature type="chain" id="PRO_5028837611" evidence="1">
    <location>
        <begin position="35"/>
        <end position="50"/>
    </location>
</feature>
<reference evidence="2 3" key="1">
    <citation type="submission" date="2019-12" db="EMBL/GenBank/DDBJ databases">
        <authorList>
            <person name="Xu J."/>
        </authorList>
    </citation>
    <scope>NUCLEOTIDE SEQUENCE [LARGE SCALE GENOMIC DNA]</scope>
    <source>
        <strain evidence="2 3">HX-5-24</strain>
    </source>
</reference>
<name>A0A7C9M406_9GAMM</name>
<sequence length="50" mass="5429">MTRRLRRRMRVIAARATICAVLVAALGATGFRTASEVESADAQQAGLFQH</sequence>
<protein>
    <submittedName>
        <fullName evidence="2">Uncharacterized protein</fullName>
    </submittedName>
</protein>
<dbReference type="Proteomes" id="UP000479692">
    <property type="component" value="Unassembled WGS sequence"/>
</dbReference>
<proteinExistence type="predicted"/>
<dbReference type="RefSeq" id="WP_156641712.1">
    <property type="nucleotide sequence ID" value="NZ_WOXT01000002.1"/>
</dbReference>
<dbReference type="AlphaFoldDB" id="A0A7C9M406"/>
<keyword evidence="3" id="KW-1185">Reference proteome</keyword>
<organism evidence="2 3">
    <name type="scientific">Noviluteimonas gilva</name>
    <dbReference type="NCBI Taxonomy" id="2682097"/>
    <lineage>
        <taxon>Bacteria</taxon>
        <taxon>Pseudomonadati</taxon>
        <taxon>Pseudomonadota</taxon>
        <taxon>Gammaproteobacteria</taxon>
        <taxon>Lysobacterales</taxon>
        <taxon>Lysobacteraceae</taxon>
        <taxon>Noviluteimonas</taxon>
    </lineage>
</organism>